<reference evidence="17" key="1">
    <citation type="journal article" date="2023" name="IMA Fungus">
        <title>Comparative genomic study of the Penicillium genus elucidates a diverse pangenome and 15 lateral gene transfer events.</title>
        <authorList>
            <person name="Petersen C."/>
            <person name="Sorensen T."/>
            <person name="Nielsen M.R."/>
            <person name="Sondergaard T.E."/>
            <person name="Sorensen J.L."/>
            <person name="Fitzpatrick D.A."/>
            <person name="Frisvad J.C."/>
            <person name="Nielsen K.L."/>
        </authorList>
    </citation>
    <scope>NUCLEOTIDE SEQUENCE</scope>
    <source>
        <strain evidence="17">IBT 17514</strain>
    </source>
</reference>
<evidence type="ECO:0000256" key="5">
    <source>
        <dbReference type="ARBA" id="ARBA00012574"/>
    </source>
</evidence>
<dbReference type="GO" id="GO:0030145">
    <property type="term" value="F:manganese ion binding"/>
    <property type="evidence" value="ECO:0007669"/>
    <property type="project" value="InterPro"/>
</dbReference>
<gene>
    <name evidence="17" type="ORF">N7493_002154</name>
</gene>
<reference evidence="17" key="2">
    <citation type="submission" date="2023-01" db="EMBL/GenBank/DDBJ databases">
        <authorList>
            <person name="Petersen C."/>
        </authorList>
    </citation>
    <scope>NUCLEOTIDE SEQUENCE</scope>
    <source>
        <strain evidence="17">IBT 17514</strain>
    </source>
</reference>
<evidence type="ECO:0000256" key="2">
    <source>
        <dbReference type="ARBA" id="ARBA00001936"/>
    </source>
</evidence>
<evidence type="ECO:0000313" key="18">
    <source>
        <dbReference type="Proteomes" id="UP001215712"/>
    </source>
</evidence>
<evidence type="ECO:0000256" key="3">
    <source>
        <dbReference type="ARBA" id="ARBA00002443"/>
    </source>
</evidence>
<dbReference type="InterPro" id="IPR036005">
    <property type="entry name" value="Creatinase/aminopeptidase-like"/>
</dbReference>
<dbReference type="Gene3D" id="3.90.230.10">
    <property type="entry name" value="Creatinase/methionine aminopeptidase superfamily"/>
    <property type="match status" value="1"/>
</dbReference>
<evidence type="ECO:0000256" key="15">
    <source>
        <dbReference type="ARBA" id="ARBA00039424"/>
    </source>
</evidence>
<evidence type="ECO:0000256" key="11">
    <source>
        <dbReference type="ARBA" id="ARBA00023211"/>
    </source>
</evidence>
<comment type="function">
    <text evidence="3">Catalyzes the removal of a penultimate prolyl residue from the N-termini of peptides.</text>
</comment>
<evidence type="ECO:0000256" key="7">
    <source>
        <dbReference type="ARBA" id="ARBA00022670"/>
    </source>
</evidence>
<evidence type="ECO:0000256" key="1">
    <source>
        <dbReference type="ARBA" id="ARBA00001424"/>
    </source>
</evidence>
<keyword evidence="11" id="KW-0464">Manganese</keyword>
<dbReference type="Pfam" id="PF05195">
    <property type="entry name" value="AMP_N"/>
    <property type="match status" value="1"/>
</dbReference>
<dbReference type="Gene3D" id="3.40.350.10">
    <property type="entry name" value="Creatinase/prolidase N-terminal domain"/>
    <property type="match status" value="1"/>
</dbReference>
<evidence type="ECO:0000256" key="9">
    <source>
        <dbReference type="ARBA" id="ARBA00022801"/>
    </source>
</evidence>
<dbReference type="Pfam" id="PF00557">
    <property type="entry name" value="Peptidase_M24"/>
    <property type="match status" value="1"/>
</dbReference>
<dbReference type="EC" id="3.4.11.9" evidence="5"/>
<name>A0AAD6HRY8_9EURO</name>
<dbReference type="PANTHER" id="PTHR43226">
    <property type="entry name" value="XAA-PRO AMINOPEPTIDASE 3"/>
    <property type="match status" value="1"/>
</dbReference>
<evidence type="ECO:0000256" key="13">
    <source>
        <dbReference type="ARBA" id="ARBA00032413"/>
    </source>
</evidence>
<keyword evidence="6" id="KW-0031">Aminopeptidase</keyword>
<comment type="cofactor">
    <cofactor evidence="2">
        <name>Mn(2+)</name>
        <dbReference type="ChEBI" id="CHEBI:29035"/>
    </cofactor>
</comment>
<evidence type="ECO:0000256" key="4">
    <source>
        <dbReference type="ARBA" id="ARBA00008766"/>
    </source>
</evidence>
<evidence type="ECO:0000259" key="16">
    <source>
        <dbReference type="SMART" id="SM01011"/>
    </source>
</evidence>
<keyword evidence="7" id="KW-0645">Protease</keyword>
<dbReference type="InterPro" id="IPR052433">
    <property type="entry name" value="X-Pro_dipept-like"/>
</dbReference>
<protein>
    <recommendedName>
        <fullName evidence="15">Probable Xaa-Pro aminopeptidase PEPP</fullName>
        <ecNumber evidence="5">3.4.11.9</ecNumber>
    </recommendedName>
    <alternativeName>
        <fullName evidence="12">Aminoacylproline aminopeptidase</fullName>
    </alternativeName>
    <alternativeName>
        <fullName evidence="14">Probable Xaa-Pro aminopeptidase pepP</fullName>
    </alternativeName>
    <alternativeName>
        <fullName evidence="13">Prolidase</fullName>
    </alternativeName>
</protein>
<dbReference type="InterPro" id="IPR000994">
    <property type="entry name" value="Pept_M24"/>
</dbReference>
<dbReference type="GO" id="GO:0070006">
    <property type="term" value="F:metalloaminopeptidase activity"/>
    <property type="evidence" value="ECO:0007669"/>
    <property type="project" value="InterPro"/>
</dbReference>
<dbReference type="PANTHER" id="PTHR43226:SF1">
    <property type="entry name" value="XAA-PRO DIPEPTIDASE"/>
    <property type="match status" value="1"/>
</dbReference>
<comment type="similarity">
    <text evidence="4">Belongs to the peptidase M24B family.</text>
</comment>
<dbReference type="SMART" id="SM01011">
    <property type="entry name" value="AMP_N"/>
    <property type="match status" value="1"/>
</dbReference>
<dbReference type="GO" id="GO:0006508">
    <property type="term" value="P:proteolysis"/>
    <property type="evidence" value="ECO:0007669"/>
    <property type="project" value="UniProtKB-KW"/>
</dbReference>
<keyword evidence="8" id="KW-0479">Metal-binding</keyword>
<dbReference type="Proteomes" id="UP001215712">
    <property type="component" value="Unassembled WGS sequence"/>
</dbReference>
<comment type="catalytic activity">
    <reaction evidence="1">
        <text>Release of any N-terminal amino acid, including proline, that is linked to proline, even from a dipeptide or tripeptide.</text>
        <dbReference type="EC" id="3.4.11.9"/>
    </reaction>
</comment>
<evidence type="ECO:0000256" key="6">
    <source>
        <dbReference type="ARBA" id="ARBA00022438"/>
    </source>
</evidence>
<dbReference type="EMBL" id="JAQJAN010000003">
    <property type="protein sequence ID" value="KAJ5733368.1"/>
    <property type="molecule type" value="Genomic_DNA"/>
</dbReference>
<dbReference type="FunFam" id="3.90.230.10:FF:000002">
    <property type="entry name" value="Xaa-Pro aminopeptidase 3"/>
    <property type="match status" value="1"/>
</dbReference>
<proteinExistence type="inferred from homology"/>
<evidence type="ECO:0000256" key="14">
    <source>
        <dbReference type="ARBA" id="ARBA00039164"/>
    </source>
</evidence>
<dbReference type="InterPro" id="IPR029149">
    <property type="entry name" value="Creatin/AminoP/Spt16_N"/>
</dbReference>
<dbReference type="SUPFAM" id="SSF55920">
    <property type="entry name" value="Creatinase/aminopeptidase"/>
    <property type="match status" value="1"/>
</dbReference>
<evidence type="ECO:0000256" key="12">
    <source>
        <dbReference type="ARBA" id="ARBA00030849"/>
    </source>
</evidence>
<comment type="caution">
    <text evidence="17">The sequence shown here is derived from an EMBL/GenBank/DDBJ whole genome shotgun (WGS) entry which is preliminary data.</text>
</comment>
<evidence type="ECO:0000256" key="8">
    <source>
        <dbReference type="ARBA" id="ARBA00022723"/>
    </source>
</evidence>
<evidence type="ECO:0000313" key="17">
    <source>
        <dbReference type="EMBL" id="KAJ5733368.1"/>
    </source>
</evidence>
<organism evidence="17 18">
    <name type="scientific">Penicillium malachiteum</name>
    <dbReference type="NCBI Taxonomy" id="1324776"/>
    <lineage>
        <taxon>Eukaryota</taxon>
        <taxon>Fungi</taxon>
        <taxon>Dikarya</taxon>
        <taxon>Ascomycota</taxon>
        <taxon>Pezizomycotina</taxon>
        <taxon>Eurotiomycetes</taxon>
        <taxon>Eurotiomycetidae</taxon>
        <taxon>Eurotiales</taxon>
        <taxon>Aspergillaceae</taxon>
        <taxon>Penicillium</taxon>
    </lineage>
</organism>
<dbReference type="SUPFAM" id="SSF53092">
    <property type="entry name" value="Creatinase/prolidase N-terminal domain"/>
    <property type="match status" value="1"/>
</dbReference>
<dbReference type="CDD" id="cd01087">
    <property type="entry name" value="Prolidase"/>
    <property type="match status" value="1"/>
</dbReference>
<evidence type="ECO:0000256" key="10">
    <source>
        <dbReference type="ARBA" id="ARBA00023049"/>
    </source>
</evidence>
<keyword evidence="10" id="KW-0482">Metalloprotease</keyword>
<dbReference type="AlphaFoldDB" id="A0AAD6HRY8"/>
<feature type="domain" description="Aminopeptidase P N-terminal" evidence="16">
    <location>
        <begin position="12"/>
        <end position="146"/>
    </location>
</feature>
<keyword evidence="9" id="KW-0378">Hydrolase</keyword>
<keyword evidence="18" id="KW-1185">Reference proteome</keyword>
<accession>A0AAD6HRY8</accession>
<sequence>MTSVDRILEGKYPAKAHARRVAETLQSRHGEAGVIYLEAQKTRMIEDNDGEMPFRQRRPFFYLTGCSLPDASVVYDVKADELTLFIPPIDPESVIWSGLPMSIEEAAKLYDVDQVLFTTDVNAHLASIAAKQGGQAPAFGIAEQISEETKFQGFAITNHAVLKDVIGDVRVVKDAYEVALLRKANDISAKAHIAVLKAAKTATNERELEGVFISACIAGGCREQSYHPIFAGGEGGATLHYVRNDKSLIDPVTQKRKNNLLIDAGGEYNTYCADITRVVPLDGGFSRETKEIYEIVLQMQAECIAVLKEGVLWDDVHSLAHRIAIKGLLKLGILVGDEDELFEKRVSVAFFPHGLGHYLGMDTHDTGGNPNYADKDKMFRYLRVRGNLPAGSVITVEPGIYFCRFIIDPVLQSAELAKYINTEVLERYWSVGGVRIEDNIHITKDGSDNLTTAPKALAEVEILAQ</sequence>
<dbReference type="InterPro" id="IPR007865">
    <property type="entry name" value="Aminopep_P_N"/>
</dbReference>